<gene>
    <name evidence="2" type="ORF">ENR64_21340</name>
</gene>
<feature type="compositionally biased region" description="Low complexity" evidence="1">
    <location>
        <begin position="140"/>
        <end position="150"/>
    </location>
</feature>
<evidence type="ECO:0000313" key="2">
    <source>
        <dbReference type="EMBL" id="HFN00239.1"/>
    </source>
</evidence>
<evidence type="ECO:0000256" key="1">
    <source>
        <dbReference type="SAM" id="MobiDB-lite"/>
    </source>
</evidence>
<feature type="compositionally biased region" description="Low complexity" evidence="1">
    <location>
        <begin position="107"/>
        <end position="127"/>
    </location>
</feature>
<accession>A0A7C3PJ33</accession>
<proteinExistence type="predicted"/>
<name>A0A7C3PJ33_9CYAN</name>
<feature type="region of interest" description="Disordered" evidence="1">
    <location>
        <begin position="75"/>
        <end position="182"/>
    </location>
</feature>
<protein>
    <submittedName>
        <fullName evidence="2">Uncharacterized protein</fullName>
    </submittedName>
</protein>
<sequence>MPQTRNRGARGSIVKNDTVGQVAGFLGDLPAKAKDQISLKEAIVHLAEPIQSVLVKGYSYEEIATMLSEHGVPISPHTLKSYVPRGKQRSAGKKVGSTKRSAKSKAADATIQPTQPATPTVQEPVQPEAEPATPKRKTTRATSKSSTAQKPTRKTAAKAAPIAKTTTARKATGTTTRQRKTS</sequence>
<feature type="compositionally biased region" description="Basic residues" evidence="1">
    <location>
        <begin position="86"/>
        <end position="103"/>
    </location>
</feature>
<feature type="compositionally biased region" description="Low complexity" evidence="1">
    <location>
        <begin position="157"/>
        <end position="176"/>
    </location>
</feature>
<comment type="caution">
    <text evidence="2">The sequence shown here is derived from an EMBL/GenBank/DDBJ whole genome shotgun (WGS) entry which is preliminary data.</text>
</comment>
<organism evidence="2">
    <name type="scientific">Oscillatoriales cyanobacterium SpSt-418</name>
    <dbReference type="NCBI Taxonomy" id="2282169"/>
    <lineage>
        <taxon>Bacteria</taxon>
        <taxon>Bacillati</taxon>
        <taxon>Cyanobacteriota</taxon>
        <taxon>Cyanophyceae</taxon>
        <taxon>Oscillatoriophycideae</taxon>
        <taxon>Oscillatoriales</taxon>
    </lineage>
</organism>
<dbReference type="EMBL" id="DSRU01000307">
    <property type="protein sequence ID" value="HFN00239.1"/>
    <property type="molecule type" value="Genomic_DNA"/>
</dbReference>
<dbReference type="AlphaFoldDB" id="A0A7C3PJ33"/>
<reference evidence="2" key="1">
    <citation type="journal article" date="2020" name="mSystems">
        <title>Genome- and Community-Level Interaction Insights into Carbon Utilization and Element Cycling Functions of Hydrothermarchaeota in Hydrothermal Sediment.</title>
        <authorList>
            <person name="Zhou Z."/>
            <person name="Liu Y."/>
            <person name="Xu W."/>
            <person name="Pan J."/>
            <person name="Luo Z.H."/>
            <person name="Li M."/>
        </authorList>
    </citation>
    <scope>NUCLEOTIDE SEQUENCE [LARGE SCALE GENOMIC DNA]</scope>
    <source>
        <strain evidence="2">SpSt-418</strain>
    </source>
</reference>